<feature type="transmembrane region" description="Helical" evidence="13">
    <location>
        <begin position="691"/>
        <end position="708"/>
    </location>
</feature>
<dbReference type="AlphaFoldDB" id="A0A210PR94"/>
<evidence type="ECO:0000256" key="10">
    <source>
        <dbReference type="ARBA" id="ARBA00023180"/>
    </source>
</evidence>
<evidence type="ECO:0000256" key="1">
    <source>
        <dbReference type="ARBA" id="ARBA00004477"/>
    </source>
</evidence>
<proteinExistence type="inferred from homology"/>
<evidence type="ECO:0000313" key="14">
    <source>
        <dbReference type="EMBL" id="OWF39015.1"/>
    </source>
</evidence>
<feature type="transmembrane region" description="Helical" evidence="13">
    <location>
        <begin position="948"/>
        <end position="967"/>
    </location>
</feature>
<feature type="transmembrane region" description="Helical" evidence="13">
    <location>
        <begin position="557"/>
        <end position="581"/>
    </location>
</feature>
<evidence type="ECO:0000313" key="15">
    <source>
        <dbReference type="Proteomes" id="UP000242188"/>
    </source>
</evidence>
<dbReference type="InterPro" id="IPR002591">
    <property type="entry name" value="Phosphodiest/P_Trfase"/>
</dbReference>
<dbReference type="InterPro" id="IPR017850">
    <property type="entry name" value="Alkaline_phosphatase_core_sf"/>
</dbReference>
<reference evidence="14 15" key="1">
    <citation type="journal article" date="2017" name="Nat. Ecol. Evol.">
        <title>Scallop genome provides insights into evolution of bilaterian karyotype and development.</title>
        <authorList>
            <person name="Wang S."/>
            <person name="Zhang J."/>
            <person name="Jiao W."/>
            <person name="Li J."/>
            <person name="Xun X."/>
            <person name="Sun Y."/>
            <person name="Guo X."/>
            <person name="Huan P."/>
            <person name="Dong B."/>
            <person name="Zhang L."/>
            <person name="Hu X."/>
            <person name="Sun X."/>
            <person name="Wang J."/>
            <person name="Zhao C."/>
            <person name="Wang Y."/>
            <person name="Wang D."/>
            <person name="Huang X."/>
            <person name="Wang R."/>
            <person name="Lv J."/>
            <person name="Li Y."/>
            <person name="Zhang Z."/>
            <person name="Liu B."/>
            <person name="Lu W."/>
            <person name="Hui Y."/>
            <person name="Liang J."/>
            <person name="Zhou Z."/>
            <person name="Hou R."/>
            <person name="Li X."/>
            <person name="Liu Y."/>
            <person name="Li H."/>
            <person name="Ning X."/>
            <person name="Lin Y."/>
            <person name="Zhao L."/>
            <person name="Xing Q."/>
            <person name="Dou J."/>
            <person name="Li Y."/>
            <person name="Mao J."/>
            <person name="Guo H."/>
            <person name="Dou H."/>
            <person name="Li T."/>
            <person name="Mu C."/>
            <person name="Jiang W."/>
            <person name="Fu Q."/>
            <person name="Fu X."/>
            <person name="Miao Y."/>
            <person name="Liu J."/>
            <person name="Yu Q."/>
            <person name="Li R."/>
            <person name="Liao H."/>
            <person name="Li X."/>
            <person name="Kong Y."/>
            <person name="Jiang Z."/>
            <person name="Chourrout D."/>
            <person name="Li R."/>
            <person name="Bao Z."/>
        </authorList>
    </citation>
    <scope>NUCLEOTIDE SEQUENCE [LARGE SCALE GENOMIC DNA]</scope>
    <source>
        <strain evidence="14 15">PY_sf001</strain>
    </source>
</reference>
<keyword evidence="9 13" id="KW-0472">Membrane</keyword>
<dbReference type="Gene3D" id="3.40.720.10">
    <property type="entry name" value="Alkaline Phosphatase, subunit A"/>
    <property type="match status" value="1"/>
</dbReference>
<sequence>MALFVKYFFLLIFLVFMYTCSLLIFAKGFLLKRVVVDHNSSCVVDFTLSTDHHGTKGCWMHSRFNKAIIVVIDALRFDFMRYDHTLERDIPYKNKLPIIKNLLKSKPTNSKLYKFIADPPTTTFQRLKGLTTGSLPTFVDAGANFASSAITEDNVIDQLVKQGKVIKFLGDDTWMSLFPGRFQKAYPFPSFNVKDLHTVDNGILKHLYGQLNKKDWSVTIAHFLGVDHCGHRYGPDHPAMADKLSQMNEVISNITSRMKDDTILFVMGDHGMTATGDHGGDSDDELEAGLFIYSPVQITSPSTSSKPDIHETISQIDFVPTLALLMGAPIPFSNLGRIITDLFNHCPWWATSTSKLKQVFHAVKALRLNAVQVSLYLKAYAQVSSDFPINKYYELDNMLENAERNLQGLVTSMVKSGENQHMVRQLEELKQVYDSYISQVKAICQGIWAKFDLVSISIGIMSLLLTVLINVYFVQLSFWKKFEVPSTVIVVILFCMVYIVYAVFHCFFVGETISSFMVFLLGFVNIVALIIINVKFSPKRPKLISDLMINQKKDSGFPLVTCTCNAIVCLICFISFFSNSFVVHEDAILLFLAQSLIVIYCVKVISQTFKKHDTSPNDPKPKHKKQKPFDFMLILTHPAMLTIAMTTGLCLCLRLSMNFKACREEQHTCELSLFLRPLSGLTDSLEHLRNLRYFFSVGCLALTVFLTRRLLFHFGNLNGMSGSVQCVRYLLPLCACCCSLHWALCALPQKALDSLPVWQQTFLPKSVYILTAISVVSVLVKPLTIHMIRQNKDSYSIPNKDGNIIPQLYNQVKQNLQHRQEEQPPMVYGLATVFSAAIISVASIVTVLLTMLLGDGVAPSLFLLTLTMYIVLELYTAHLISSTTEGHSVAWDMVGAVVLHSVLSSLYFYTTGHQATVPAIRFEAAFVGFHGDFQNYALPAMLIHLNTFAAHVLLGVLAPLWVFWPLAKSTFATQMTNVELDRTSKGDFALFEDEELLKKRMFQLFTCLTLFSGIKVLGAVCAAGLHRRHLMVWKIFAPRFVFEAVSCFTVFGMCLLMFLFVMRVNQTLASWVKVLEPKKSQD</sequence>
<dbReference type="CDD" id="cd16023">
    <property type="entry name" value="GPI_EPT_3"/>
    <property type="match status" value="1"/>
</dbReference>
<dbReference type="GO" id="GO:0006506">
    <property type="term" value="P:GPI anchor biosynthetic process"/>
    <property type="evidence" value="ECO:0007669"/>
    <property type="project" value="UniProtKB-UniPathway"/>
</dbReference>
<dbReference type="Pfam" id="PF01663">
    <property type="entry name" value="Phosphodiest"/>
    <property type="match status" value="1"/>
</dbReference>
<dbReference type="STRING" id="6573.A0A210PR94"/>
<dbReference type="OrthoDB" id="272139at2759"/>
<keyword evidence="8 13" id="KW-1133">Transmembrane helix</keyword>
<comment type="subcellular location">
    <subcellularLocation>
        <location evidence="1">Endoplasmic reticulum membrane</location>
        <topology evidence="1">Multi-pass membrane protein</topology>
    </subcellularLocation>
</comment>
<evidence type="ECO:0000256" key="4">
    <source>
        <dbReference type="ARBA" id="ARBA00022502"/>
    </source>
</evidence>
<feature type="transmembrane region" description="Helical" evidence="13">
    <location>
        <begin position="7"/>
        <end position="30"/>
    </location>
</feature>
<dbReference type="EMBL" id="NEDP02005548">
    <property type="protein sequence ID" value="OWF39015.1"/>
    <property type="molecule type" value="Genomic_DNA"/>
</dbReference>
<comment type="caution">
    <text evidence="14">The sequence shown here is derived from an EMBL/GenBank/DDBJ whole genome shotgun (WGS) entry which is preliminary data.</text>
</comment>
<gene>
    <name evidence="14" type="ORF">KP79_PYT15120</name>
</gene>
<protein>
    <recommendedName>
        <fullName evidence="12">GPI ethanolamine phosphate transferase 3, catalytic subunit</fullName>
    </recommendedName>
    <alternativeName>
        <fullName evidence="11">Phosphatidylinositol-glycan biosynthesis class O protein</fullName>
    </alternativeName>
</protein>
<comment type="pathway">
    <text evidence="2">Glycolipid biosynthesis; glycosylphosphatidylinositol-anchor biosynthesis.</text>
</comment>
<evidence type="ECO:0000256" key="9">
    <source>
        <dbReference type="ARBA" id="ARBA00023136"/>
    </source>
</evidence>
<dbReference type="Proteomes" id="UP000242188">
    <property type="component" value="Unassembled WGS sequence"/>
</dbReference>
<keyword evidence="5 14" id="KW-0808">Transferase</keyword>
<feature type="transmembrane region" description="Helical" evidence="13">
    <location>
        <begin position="631"/>
        <end position="657"/>
    </location>
</feature>
<evidence type="ECO:0000256" key="13">
    <source>
        <dbReference type="SAM" id="Phobius"/>
    </source>
</evidence>
<dbReference type="UniPathway" id="UPA00196"/>
<evidence type="ECO:0000256" key="7">
    <source>
        <dbReference type="ARBA" id="ARBA00022824"/>
    </source>
</evidence>
<keyword evidence="7" id="KW-0256">Endoplasmic reticulum</keyword>
<feature type="transmembrane region" description="Helical" evidence="13">
    <location>
        <begin position="516"/>
        <end position="536"/>
    </location>
</feature>
<feature type="transmembrane region" description="Helical" evidence="13">
    <location>
        <begin position="767"/>
        <end position="788"/>
    </location>
</feature>
<feature type="transmembrane region" description="Helical" evidence="13">
    <location>
        <begin position="486"/>
        <end position="510"/>
    </location>
</feature>
<dbReference type="PANTHER" id="PTHR23071">
    <property type="entry name" value="PHOSPHATIDYLINOSITOL GLYCAN"/>
    <property type="match status" value="1"/>
</dbReference>
<keyword evidence="15" id="KW-1185">Reference proteome</keyword>
<keyword evidence="10" id="KW-0325">Glycoprotein</keyword>
<dbReference type="FunFam" id="3.40.720.10:FF:000041">
    <property type="entry name" value="GPI ethanolamine phosphate transferase 3"/>
    <property type="match status" value="1"/>
</dbReference>
<feature type="transmembrane region" description="Helical" evidence="13">
    <location>
        <begin position="453"/>
        <end position="474"/>
    </location>
</feature>
<evidence type="ECO:0000256" key="6">
    <source>
        <dbReference type="ARBA" id="ARBA00022692"/>
    </source>
</evidence>
<dbReference type="InterPro" id="IPR037675">
    <property type="entry name" value="PIG-O_N"/>
</dbReference>
<keyword evidence="4" id="KW-0337">GPI-anchor biosynthesis</keyword>
<dbReference type="PANTHER" id="PTHR23071:SF1">
    <property type="entry name" value="GPI ETHANOLAMINE PHOSPHATE TRANSFERASE 3"/>
    <property type="match status" value="1"/>
</dbReference>
<feature type="transmembrane region" description="Helical" evidence="13">
    <location>
        <begin position="889"/>
        <end position="909"/>
    </location>
</feature>
<feature type="transmembrane region" description="Helical" evidence="13">
    <location>
        <begin position="1004"/>
        <end position="1025"/>
    </location>
</feature>
<organism evidence="14 15">
    <name type="scientific">Mizuhopecten yessoensis</name>
    <name type="common">Japanese scallop</name>
    <name type="synonym">Patinopecten yessoensis</name>
    <dbReference type="NCBI Taxonomy" id="6573"/>
    <lineage>
        <taxon>Eukaryota</taxon>
        <taxon>Metazoa</taxon>
        <taxon>Spiralia</taxon>
        <taxon>Lophotrochozoa</taxon>
        <taxon>Mollusca</taxon>
        <taxon>Bivalvia</taxon>
        <taxon>Autobranchia</taxon>
        <taxon>Pteriomorphia</taxon>
        <taxon>Pectinida</taxon>
        <taxon>Pectinoidea</taxon>
        <taxon>Pectinidae</taxon>
        <taxon>Mizuhopecten</taxon>
    </lineage>
</organism>
<evidence type="ECO:0000256" key="8">
    <source>
        <dbReference type="ARBA" id="ARBA00022989"/>
    </source>
</evidence>
<keyword evidence="6 13" id="KW-0812">Transmembrane</keyword>
<dbReference type="GO" id="GO:0005789">
    <property type="term" value="C:endoplasmic reticulum membrane"/>
    <property type="evidence" value="ECO:0007669"/>
    <property type="project" value="UniProtKB-SubCell"/>
</dbReference>
<dbReference type="SUPFAM" id="SSF53649">
    <property type="entry name" value="Alkaline phosphatase-like"/>
    <property type="match status" value="1"/>
</dbReference>
<evidence type="ECO:0000256" key="12">
    <source>
        <dbReference type="ARBA" id="ARBA00093602"/>
    </source>
</evidence>
<evidence type="ECO:0000256" key="3">
    <source>
        <dbReference type="ARBA" id="ARBA00008695"/>
    </source>
</evidence>
<evidence type="ECO:0000256" key="11">
    <source>
        <dbReference type="ARBA" id="ARBA00079084"/>
    </source>
</evidence>
<feature type="transmembrane region" description="Helical" evidence="13">
    <location>
        <begin position="857"/>
        <end position="877"/>
    </location>
</feature>
<dbReference type="InterPro" id="IPR039524">
    <property type="entry name" value="PIGO/GPI13"/>
</dbReference>
<feature type="transmembrane region" description="Helical" evidence="13">
    <location>
        <begin position="1040"/>
        <end position="1061"/>
    </location>
</feature>
<evidence type="ECO:0000256" key="2">
    <source>
        <dbReference type="ARBA" id="ARBA00004687"/>
    </source>
</evidence>
<dbReference type="GO" id="GO:0051377">
    <property type="term" value="F:mannose-ethanolamine phosphotransferase activity"/>
    <property type="evidence" value="ECO:0007669"/>
    <property type="project" value="InterPro"/>
</dbReference>
<accession>A0A210PR94</accession>
<name>A0A210PR94_MIZYE</name>
<evidence type="ECO:0000256" key="5">
    <source>
        <dbReference type="ARBA" id="ARBA00022679"/>
    </source>
</evidence>
<comment type="similarity">
    <text evidence="3">Belongs to the PIGG/PIGN/PIGO family. PIGO subfamily.</text>
</comment>
<feature type="transmembrane region" description="Helical" evidence="13">
    <location>
        <begin position="827"/>
        <end position="851"/>
    </location>
</feature>